<dbReference type="AlphaFoldDB" id="A0A2C6MDD3"/>
<accession>A0A2C6MDD3</accession>
<evidence type="ECO:0000313" key="3">
    <source>
        <dbReference type="EMBL" id="PHJ39289.1"/>
    </source>
</evidence>
<sequence>MNEWLILVYKIPSEPTKLRAAVWRKVKNVGAFYIQNSVCILPSNKESERHFRQLRKEIEEMGGEGYLFKSTLVGAEERLVEQINEARNEEYTEIIDKCDDFFKEIECEINDKHFTYAELEENEEDLEKLKKWYEKVLARDYFKASLSQKAGELIQQCQEKLEEFSDRVFQYEDQHGRKKN</sequence>
<name>A0A2C6MDD3_9FIRM</name>
<dbReference type="Pfam" id="PF20229">
    <property type="entry name" value="ChrB_N"/>
    <property type="match status" value="1"/>
</dbReference>
<feature type="coiled-coil region" evidence="1">
    <location>
        <begin position="116"/>
        <end position="174"/>
    </location>
</feature>
<evidence type="ECO:0000259" key="2">
    <source>
        <dbReference type="Pfam" id="PF20229"/>
    </source>
</evidence>
<keyword evidence="1" id="KW-0175">Coiled coil</keyword>
<reference evidence="3 4" key="1">
    <citation type="submission" date="2013-09" db="EMBL/GenBank/DDBJ databases">
        <title>Biodegradation of hydrocarbons in the deep terrestrial subsurface : characterization of a microbial consortium composed of two Desulfotomaculum species originating from a deep geological formation.</title>
        <authorList>
            <person name="Aullo T."/>
            <person name="Berlendis S."/>
            <person name="Lascourreges J.-F."/>
            <person name="Dessort D."/>
            <person name="Saint-Laurent S."/>
            <person name="Schraauwers B."/>
            <person name="Mas J."/>
            <person name="Magot M."/>
            <person name="Ranchou-Peyruse A."/>
        </authorList>
    </citation>
    <scope>NUCLEOTIDE SEQUENCE [LARGE SCALE GENOMIC DNA]</scope>
    <source>
        <strain evidence="3 4">Bs107</strain>
    </source>
</reference>
<dbReference type="OrthoDB" id="9784302at2"/>
<keyword evidence="4" id="KW-1185">Reference proteome</keyword>
<gene>
    <name evidence="3" type="ORF">P378_03750</name>
</gene>
<dbReference type="EMBL" id="AWQQ01000024">
    <property type="protein sequence ID" value="PHJ39289.1"/>
    <property type="molecule type" value="Genomic_DNA"/>
</dbReference>
<protein>
    <submittedName>
        <fullName evidence="3">ChrB domain-containing protein</fullName>
    </submittedName>
</protein>
<evidence type="ECO:0000313" key="4">
    <source>
        <dbReference type="Proteomes" id="UP000222564"/>
    </source>
</evidence>
<dbReference type="InterPro" id="IPR046858">
    <property type="entry name" value="ChrB_N"/>
</dbReference>
<comment type="caution">
    <text evidence="3">The sequence shown here is derived from an EMBL/GenBank/DDBJ whole genome shotgun (WGS) entry which is preliminary data.</text>
</comment>
<proteinExistence type="predicted"/>
<dbReference type="Proteomes" id="UP000222564">
    <property type="component" value="Unassembled WGS sequence"/>
</dbReference>
<evidence type="ECO:0000256" key="1">
    <source>
        <dbReference type="SAM" id="Coils"/>
    </source>
</evidence>
<dbReference type="RefSeq" id="WP_099082253.1">
    <property type="nucleotide sequence ID" value="NZ_AWQQ01000024.1"/>
</dbReference>
<feature type="domain" description="ChrB N-terminal" evidence="2">
    <location>
        <begin position="19"/>
        <end position="173"/>
    </location>
</feature>
<organism evidence="3 4">
    <name type="scientific">Desulforamulus profundi</name>
    <dbReference type="NCBI Taxonomy" id="1383067"/>
    <lineage>
        <taxon>Bacteria</taxon>
        <taxon>Bacillati</taxon>
        <taxon>Bacillota</taxon>
        <taxon>Clostridia</taxon>
        <taxon>Eubacteriales</taxon>
        <taxon>Peptococcaceae</taxon>
        <taxon>Desulforamulus</taxon>
    </lineage>
</organism>